<keyword evidence="1" id="KW-0464">Manganese</keyword>
<dbReference type="Gene3D" id="3.30.70.360">
    <property type="match status" value="1"/>
</dbReference>
<dbReference type="RefSeq" id="WP_160952336.1">
    <property type="nucleotide sequence ID" value="NZ_WWEQ01000006.1"/>
</dbReference>
<dbReference type="Proteomes" id="UP000469215">
    <property type="component" value="Unassembled WGS sequence"/>
</dbReference>
<dbReference type="EMBL" id="WWEQ01000006">
    <property type="protein sequence ID" value="MYM18896.1"/>
    <property type="molecule type" value="Genomic_DNA"/>
</dbReference>
<comment type="caution">
    <text evidence="3">The sequence shown here is derived from an EMBL/GenBank/DDBJ whole genome shotgun (WGS) entry which is preliminary data.</text>
</comment>
<dbReference type="GO" id="GO:0046872">
    <property type="term" value="F:metal ion binding"/>
    <property type="evidence" value="ECO:0007669"/>
    <property type="project" value="UniProtKB-KW"/>
</dbReference>
<dbReference type="PIRSF" id="PIRSF005962">
    <property type="entry name" value="Pept_M20D_amidohydro"/>
    <property type="match status" value="1"/>
</dbReference>
<dbReference type="NCBIfam" id="TIGR01891">
    <property type="entry name" value="amidohydrolases"/>
    <property type="match status" value="1"/>
</dbReference>
<feature type="domain" description="Peptidase M20 dimerisation" evidence="2">
    <location>
        <begin position="188"/>
        <end position="281"/>
    </location>
</feature>
<dbReference type="PANTHER" id="PTHR11014">
    <property type="entry name" value="PEPTIDASE M20 FAMILY MEMBER"/>
    <property type="match status" value="1"/>
</dbReference>
<reference evidence="3 4" key="1">
    <citation type="submission" date="2020-01" db="EMBL/GenBank/DDBJ databases">
        <authorList>
            <person name="Deng T."/>
        </authorList>
    </citation>
    <scope>NUCLEOTIDE SEQUENCE [LARGE SCALE GENOMIC DNA]</scope>
    <source>
        <strain evidence="3 4">5221</strain>
    </source>
</reference>
<feature type="binding site" evidence="1">
    <location>
        <position position="106"/>
    </location>
    <ligand>
        <name>Mn(2+)</name>
        <dbReference type="ChEBI" id="CHEBI:29035"/>
        <label>2</label>
    </ligand>
</feature>
<dbReference type="GO" id="GO:0016787">
    <property type="term" value="F:hydrolase activity"/>
    <property type="evidence" value="ECO:0007669"/>
    <property type="project" value="UniProtKB-KW"/>
</dbReference>
<keyword evidence="4" id="KW-1185">Reference proteome</keyword>
<dbReference type="SUPFAM" id="SSF53187">
    <property type="entry name" value="Zn-dependent exopeptidases"/>
    <property type="match status" value="1"/>
</dbReference>
<feature type="binding site" evidence="1">
    <location>
        <position position="370"/>
    </location>
    <ligand>
        <name>Mn(2+)</name>
        <dbReference type="ChEBI" id="CHEBI:29035"/>
        <label>2</label>
    </ligand>
</feature>
<dbReference type="InterPro" id="IPR002933">
    <property type="entry name" value="Peptidase_M20"/>
</dbReference>
<evidence type="ECO:0000313" key="4">
    <source>
        <dbReference type="Proteomes" id="UP000469215"/>
    </source>
</evidence>
<dbReference type="Gene3D" id="3.40.630.10">
    <property type="entry name" value="Zn peptidases"/>
    <property type="match status" value="1"/>
</dbReference>
<dbReference type="InterPro" id="IPR011650">
    <property type="entry name" value="Peptidase_M20_dimer"/>
</dbReference>
<accession>A0A6N9H531</accession>
<organism evidence="3 4">
    <name type="scientific">Brevibacterium rongguiense</name>
    <dbReference type="NCBI Taxonomy" id="2695267"/>
    <lineage>
        <taxon>Bacteria</taxon>
        <taxon>Bacillati</taxon>
        <taxon>Actinomycetota</taxon>
        <taxon>Actinomycetes</taxon>
        <taxon>Micrococcales</taxon>
        <taxon>Brevibacteriaceae</taxon>
        <taxon>Brevibacterium</taxon>
    </lineage>
</organism>
<dbReference type="SUPFAM" id="SSF55031">
    <property type="entry name" value="Bacterial exopeptidase dimerisation domain"/>
    <property type="match status" value="1"/>
</dbReference>
<evidence type="ECO:0000256" key="1">
    <source>
        <dbReference type="PIRSR" id="PIRSR005962-1"/>
    </source>
</evidence>
<proteinExistence type="predicted"/>
<dbReference type="CDD" id="cd03886">
    <property type="entry name" value="M20_Acy1"/>
    <property type="match status" value="1"/>
</dbReference>
<dbReference type="Pfam" id="PF01546">
    <property type="entry name" value="Peptidase_M20"/>
    <property type="match status" value="1"/>
</dbReference>
<dbReference type="InterPro" id="IPR017439">
    <property type="entry name" value="Amidohydrolase"/>
</dbReference>
<dbReference type="Pfam" id="PF07687">
    <property type="entry name" value="M20_dimer"/>
    <property type="match status" value="1"/>
</dbReference>
<dbReference type="InterPro" id="IPR036264">
    <property type="entry name" value="Bact_exopeptidase_dim_dom"/>
</dbReference>
<sequence length="406" mass="42332">MASPQLDRLPAEAAALQPDLVALRRALHAAPEVGTHLPGTQRLVLAALEGLGLEIRCGEALTSVVAVLRGARPGPAVLLRGDMDALPVREETGLPFASDNGSMHACGHDLHTAGLIGAARLLAAHREEIAGSVVFMFQPDEEGAGGAEPMLAEGLLDAAGEPPVAAYALHVQPGPAGLFLTRPQTAMAGFVDLEIVMHGKGGHSSQPQLCIDPVPAIAELTLALNTMTTRQFDVFDPVVVSVTQLAAARANNIIPDSASLGACLRYLTPAVVEALDARISRLAHGIAAAHGCTAEVRFAPGFPPTVNDEAETEFALDGLRGLFGADRVRLMAEPEMGSEDFSYVLERVPGCYFYLAATPAGVDPDAEDNHSPRVQFDDAVLGDQAAALAGLALARLARDEDSAPNQ</sequence>
<dbReference type="AlphaFoldDB" id="A0A6N9H531"/>
<evidence type="ECO:0000259" key="2">
    <source>
        <dbReference type="Pfam" id="PF07687"/>
    </source>
</evidence>
<evidence type="ECO:0000313" key="3">
    <source>
        <dbReference type="EMBL" id="MYM18896.1"/>
    </source>
</evidence>
<gene>
    <name evidence="3" type="ORF">GSY69_02590</name>
</gene>
<feature type="binding site" evidence="1">
    <location>
        <position position="108"/>
    </location>
    <ligand>
        <name>Mn(2+)</name>
        <dbReference type="ChEBI" id="CHEBI:29035"/>
        <label>2</label>
    </ligand>
</feature>
<name>A0A6N9H531_9MICO</name>
<keyword evidence="1" id="KW-0479">Metal-binding</keyword>
<feature type="binding site" evidence="1">
    <location>
        <position position="170"/>
    </location>
    <ligand>
        <name>Mn(2+)</name>
        <dbReference type="ChEBI" id="CHEBI:29035"/>
        <label>2</label>
    </ligand>
</feature>
<dbReference type="PANTHER" id="PTHR11014:SF63">
    <property type="entry name" value="METALLOPEPTIDASE, PUTATIVE (AFU_ORTHOLOGUE AFUA_6G09600)-RELATED"/>
    <property type="match status" value="1"/>
</dbReference>
<protein>
    <submittedName>
        <fullName evidence="3">Amidohydrolase</fullName>
    </submittedName>
</protein>
<keyword evidence="3" id="KW-0378">Hydrolase</keyword>
<comment type="cofactor">
    <cofactor evidence="1">
        <name>Mn(2+)</name>
        <dbReference type="ChEBI" id="CHEBI:29035"/>
    </cofactor>
    <text evidence="1">The Mn(2+) ion enhances activity.</text>
</comment>
<feature type="binding site" evidence="1">
    <location>
        <position position="142"/>
    </location>
    <ligand>
        <name>Mn(2+)</name>
        <dbReference type="ChEBI" id="CHEBI:29035"/>
        <label>2</label>
    </ligand>
</feature>